<dbReference type="PANTHER" id="PTHR35046:SF9">
    <property type="entry name" value="RNA-DIRECTED DNA POLYMERASE"/>
    <property type="match status" value="1"/>
</dbReference>
<comment type="caution">
    <text evidence="4">The sequence shown here is derived from an EMBL/GenBank/DDBJ whole genome shotgun (WGS) entry which is preliminary data.</text>
</comment>
<keyword evidence="1" id="KW-0863">Zinc-finger</keyword>
<dbReference type="PROSITE" id="PS50158">
    <property type="entry name" value="ZF_CCHC"/>
    <property type="match status" value="1"/>
</dbReference>
<dbReference type="InterPro" id="IPR036875">
    <property type="entry name" value="Znf_CCHC_sf"/>
</dbReference>
<evidence type="ECO:0000256" key="1">
    <source>
        <dbReference type="PROSITE-ProRule" id="PRU00047"/>
    </source>
</evidence>
<feature type="domain" description="CCHC-type" evidence="3">
    <location>
        <begin position="94"/>
        <end position="108"/>
    </location>
</feature>
<dbReference type="GO" id="GO:0003676">
    <property type="term" value="F:nucleic acid binding"/>
    <property type="evidence" value="ECO:0007669"/>
    <property type="project" value="InterPro"/>
</dbReference>
<reference evidence="4" key="1">
    <citation type="journal article" date="2022" name="Plant J.">
        <title>Strategies of tolerance reflected in two North American maple genomes.</title>
        <authorList>
            <person name="McEvoy S.L."/>
            <person name="Sezen U.U."/>
            <person name="Trouern-Trend A."/>
            <person name="McMahon S.M."/>
            <person name="Schaberg P.G."/>
            <person name="Yang J."/>
            <person name="Wegrzyn J.L."/>
            <person name="Swenson N.G."/>
        </authorList>
    </citation>
    <scope>NUCLEOTIDE SEQUENCE</scope>
    <source>
        <strain evidence="4">NS2018</strain>
    </source>
</reference>
<gene>
    <name evidence="4" type="ORF">LWI29_035627</name>
</gene>
<dbReference type="InterPro" id="IPR001878">
    <property type="entry name" value="Znf_CCHC"/>
</dbReference>
<dbReference type="AlphaFoldDB" id="A0AA39TZA7"/>
<evidence type="ECO:0000256" key="2">
    <source>
        <dbReference type="SAM" id="MobiDB-lite"/>
    </source>
</evidence>
<proteinExistence type="predicted"/>
<dbReference type="SUPFAM" id="SSF57756">
    <property type="entry name" value="Retrovirus zinc finger-like domains"/>
    <property type="match status" value="1"/>
</dbReference>
<feature type="region of interest" description="Disordered" evidence="2">
    <location>
        <begin position="33"/>
        <end position="57"/>
    </location>
</feature>
<dbReference type="Pfam" id="PF00098">
    <property type="entry name" value="zf-CCHC"/>
    <property type="match status" value="1"/>
</dbReference>
<organism evidence="4 5">
    <name type="scientific">Acer saccharum</name>
    <name type="common">Sugar maple</name>
    <dbReference type="NCBI Taxonomy" id="4024"/>
    <lineage>
        <taxon>Eukaryota</taxon>
        <taxon>Viridiplantae</taxon>
        <taxon>Streptophyta</taxon>
        <taxon>Embryophyta</taxon>
        <taxon>Tracheophyta</taxon>
        <taxon>Spermatophyta</taxon>
        <taxon>Magnoliopsida</taxon>
        <taxon>eudicotyledons</taxon>
        <taxon>Gunneridae</taxon>
        <taxon>Pentapetalae</taxon>
        <taxon>rosids</taxon>
        <taxon>malvids</taxon>
        <taxon>Sapindales</taxon>
        <taxon>Sapindaceae</taxon>
        <taxon>Hippocastanoideae</taxon>
        <taxon>Acereae</taxon>
        <taxon>Acer</taxon>
    </lineage>
</organism>
<feature type="compositionally biased region" description="Polar residues" evidence="2">
    <location>
        <begin position="41"/>
        <end position="57"/>
    </location>
</feature>
<sequence length="185" mass="21181">MKSIWNLMEAVNLATRFEQQLLRSANRNSSFWLSRGGSSSVANRVTPSKSAESSFQAQKEHVVKHLTIDKIGKQTQAPPPPRNNSYAKPFPQHCYRCHQPGHRSNECPTRRTVNLIEGNDDGTFDQEDDMRNDEFDGAEFVQGDDGEQLVCILQKILLSKQENNSQRNSIFRTRCTINRKVCDRR</sequence>
<dbReference type="SMART" id="SM00343">
    <property type="entry name" value="ZnF_C2HC"/>
    <property type="match status" value="1"/>
</dbReference>
<protein>
    <recommendedName>
        <fullName evidence="3">CCHC-type domain-containing protein</fullName>
    </recommendedName>
</protein>
<keyword evidence="5" id="KW-1185">Reference proteome</keyword>
<keyword evidence="1" id="KW-0862">Zinc</keyword>
<dbReference type="PANTHER" id="PTHR35046">
    <property type="entry name" value="ZINC KNUCKLE (CCHC-TYPE) FAMILY PROTEIN"/>
    <property type="match status" value="1"/>
</dbReference>
<accession>A0AA39TZA7</accession>
<evidence type="ECO:0000313" key="4">
    <source>
        <dbReference type="EMBL" id="KAK0608765.1"/>
    </source>
</evidence>
<dbReference type="Gene3D" id="4.10.60.10">
    <property type="entry name" value="Zinc finger, CCHC-type"/>
    <property type="match status" value="1"/>
</dbReference>
<name>A0AA39TZA7_ACESA</name>
<evidence type="ECO:0000313" key="5">
    <source>
        <dbReference type="Proteomes" id="UP001168877"/>
    </source>
</evidence>
<dbReference type="GO" id="GO:0008270">
    <property type="term" value="F:zinc ion binding"/>
    <property type="evidence" value="ECO:0007669"/>
    <property type="project" value="UniProtKB-KW"/>
</dbReference>
<dbReference type="Proteomes" id="UP001168877">
    <property type="component" value="Unassembled WGS sequence"/>
</dbReference>
<reference evidence="4" key="2">
    <citation type="submission" date="2023-06" db="EMBL/GenBank/DDBJ databases">
        <authorList>
            <person name="Swenson N.G."/>
            <person name="Wegrzyn J.L."/>
            <person name="Mcevoy S.L."/>
        </authorList>
    </citation>
    <scope>NUCLEOTIDE SEQUENCE</scope>
    <source>
        <strain evidence="4">NS2018</strain>
        <tissue evidence="4">Leaf</tissue>
    </source>
</reference>
<dbReference type="EMBL" id="JAUESC010000001">
    <property type="protein sequence ID" value="KAK0608765.1"/>
    <property type="molecule type" value="Genomic_DNA"/>
</dbReference>
<evidence type="ECO:0000259" key="3">
    <source>
        <dbReference type="PROSITE" id="PS50158"/>
    </source>
</evidence>
<keyword evidence="1" id="KW-0479">Metal-binding</keyword>